<keyword evidence="1" id="KW-1133">Transmembrane helix</keyword>
<keyword evidence="2" id="KW-1185">Reference proteome</keyword>
<accession>A0A914ZZX7</accession>
<organism evidence="2 3">
    <name type="scientific">Parascaris univalens</name>
    <name type="common">Nematode worm</name>
    <dbReference type="NCBI Taxonomy" id="6257"/>
    <lineage>
        <taxon>Eukaryota</taxon>
        <taxon>Metazoa</taxon>
        <taxon>Ecdysozoa</taxon>
        <taxon>Nematoda</taxon>
        <taxon>Chromadorea</taxon>
        <taxon>Rhabditida</taxon>
        <taxon>Spirurina</taxon>
        <taxon>Ascaridomorpha</taxon>
        <taxon>Ascaridoidea</taxon>
        <taxon>Ascarididae</taxon>
        <taxon>Parascaris</taxon>
    </lineage>
</organism>
<name>A0A914ZZX7_PARUN</name>
<reference evidence="3" key="1">
    <citation type="submission" date="2022-11" db="UniProtKB">
        <authorList>
            <consortium name="WormBaseParasite"/>
        </authorList>
    </citation>
    <scope>IDENTIFICATION</scope>
</reference>
<evidence type="ECO:0000313" key="3">
    <source>
        <dbReference type="WBParaSite" id="PgB24X_g011_t01"/>
    </source>
</evidence>
<evidence type="ECO:0000313" key="2">
    <source>
        <dbReference type="Proteomes" id="UP000887569"/>
    </source>
</evidence>
<feature type="transmembrane region" description="Helical" evidence="1">
    <location>
        <begin position="21"/>
        <end position="40"/>
    </location>
</feature>
<sequence>MIQRGTKRNTFKKTKDANHTRVSTAGLISFWCILCGFHSLPIGCRTTAS</sequence>
<proteinExistence type="predicted"/>
<protein>
    <submittedName>
        <fullName evidence="3">Uncharacterized protein</fullName>
    </submittedName>
</protein>
<dbReference type="AlphaFoldDB" id="A0A914ZZX7"/>
<keyword evidence="1" id="KW-0472">Membrane</keyword>
<evidence type="ECO:0000256" key="1">
    <source>
        <dbReference type="SAM" id="Phobius"/>
    </source>
</evidence>
<dbReference type="WBParaSite" id="PgB24X_g011_t01">
    <property type="protein sequence ID" value="PgB24X_g011_t01"/>
    <property type="gene ID" value="PgB24X_g011"/>
</dbReference>
<keyword evidence="1" id="KW-0812">Transmembrane</keyword>
<dbReference type="Proteomes" id="UP000887569">
    <property type="component" value="Unplaced"/>
</dbReference>